<evidence type="ECO:0000256" key="1">
    <source>
        <dbReference type="ARBA" id="ARBA00009437"/>
    </source>
</evidence>
<proteinExistence type="inferred from homology"/>
<evidence type="ECO:0000256" key="4">
    <source>
        <dbReference type="ARBA" id="ARBA00023163"/>
    </source>
</evidence>
<evidence type="ECO:0000313" key="7">
    <source>
        <dbReference type="Proteomes" id="UP000293912"/>
    </source>
</evidence>
<dbReference type="PANTHER" id="PTHR30419">
    <property type="entry name" value="HTH-TYPE TRANSCRIPTIONAL REGULATOR YBHD"/>
    <property type="match status" value="1"/>
</dbReference>
<dbReference type="GO" id="GO:0003677">
    <property type="term" value="F:DNA binding"/>
    <property type="evidence" value="ECO:0007669"/>
    <property type="project" value="UniProtKB-KW"/>
</dbReference>
<dbReference type="SUPFAM" id="SSF46785">
    <property type="entry name" value="Winged helix' DNA-binding domain"/>
    <property type="match status" value="1"/>
</dbReference>
<evidence type="ECO:0000259" key="5">
    <source>
        <dbReference type="PROSITE" id="PS50931"/>
    </source>
</evidence>
<evidence type="ECO:0000313" key="6">
    <source>
        <dbReference type="EMBL" id="QBM29332.1"/>
    </source>
</evidence>
<keyword evidence="3" id="KW-0238">DNA-binding</keyword>
<dbReference type="AlphaFoldDB" id="A0A4P6WYU3"/>
<dbReference type="Gene3D" id="3.40.190.10">
    <property type="entry name" value="Periplasmic binding protein-like II"/>
    <property type="match status" value="2"/>
</dbReference>
<accession>A0A4P6WYU3</accession>
<dbReference type="InterPro" id="IPR036388">
    <property type="entry name" value="WH-like_DNA-bd_sf"/>
</dbReference>
<evidence type="ECO:0000256" key="2">
    <source>
        <dbReference type="ARBA" id="ARBA00023015"/>
    </source>
</evidence>
<keyword evidence="7" id="KW-1185">Reference proteome</keyword>
<dbReference type="Proteomes" id="UP000293912">
    <property type="component" value="Chromosome"/>
</dbReference>
<dbReference type="Gene3D" id="1.10.10.10">
    <property type="entry name" value="Winged helix-like DNA-binding domain superfamily/Winged helix DNA-binding domain"/>
    <property type="match status" value="1"/>
</dbReference>
<dbReference type="KEGG" id="hpse:HPF_16690"/>
<keyword evidence="4" id="KW-0804">Transcription</keyword>
<organism evidence="6 7">
    <name type="scientific">Hydrogenophaga pseudoflava</name>
    <name type="common">Pseudomonas carboxydoflava</name>
    <dbReference type="NCBI Taxonomy" id="47421"/>
    <lineage>
        <taxon>Bacteria</taxon>
        <taxon>Pseudomonadati</taxon>
        <taxon>Pseudomonadota</taxon>
        <taxon>Betaproteobacteria</taxon>
        <taxon>Burkholderiales</taxon>
        <taxon>Comamonadaceae</taxon>
        <taxon>Hydrogenophaga</taxon>
    </lineage>
</organism>
<dbReference type="EMBL" id="CP037867">
    <property type="protein sequence ID" value="QBM29332.1"/>
    <property type="molecule type" value="Genomic_DNA"/>
</dbReference>
<dbReference type="InterPro" id="IPR000847">
    <property type="entry name" value="LysR_HTH_N"/>
</dbReference>
<gene>
    <name evidence="6" type="primary">gbpR4</name>
    <name evidence="6" type="ORF">HPF_16690</name>
</gene>
<dbReference type="InterPro" id="IPR050950">
    <property type="entry name" value="HTH-type_LysR_regulators"/>
</dbReference>
<dbReference type="GO" id="GO:0003700">
    <property type="term" value="F:DNA-binding transcription factor activity"/>
    <property type="evidence" value="ECO:0007669"/>
    <property type="project" value="InterPro"/>
</dbReference>
<evidence type="ECO:0000256" key="3">
    <source>
        <dbReference type="ARBA" id="ARBA00023125"/>
    </source>
</evidence>
<dbReference type="RefSeq" id="WP_165961732.1">
    <property type="nucleotide sequence ID" value="NZ_CP037867.1"/>
</dbReference>
<protein>
    <submittedName>
        <fullName evidence="6">HTH-type transcriptional regulator GbpR</fullName>
    </submittedName>
</protein>
<dbReference type="InterPro" id="IPR005119">
    <property type="entry name" value="LysR_subst-bd"/>
</dbReference>
<dbReference type="Pfam" id="PF00126">
    <property type="entry name" value="HTH_1"/>
    <property type="match status" value="1"/>
</dbReference>
<name>A0A4P6WYU3_HYDPS</name>
<sequence length="323" mass="34652">MPVASTVLLNRLLARGKFRHAQVLLHLAELGSVQRAADAMGMTQSSVTQSLAYLEQLLESQLFHRHARGVRPTEVCQDLLPVVRQIVSGLGAGAEAVAARQQQGQGMVRLAASGAAINGLLLPALAAFGERHPRISVQLRELERDELLLLVTSGQADLAVCRRPTVVPSGWRFDRLVDDHLVVVCGPAHPLAGKRVRSWSPLFKATWLLPPVDSIARASFDEVVRGAGAAPATHPVVTRSLSALVWLLRQRPLLALLPYRSVRAWLDDGLLATVPLDTGAVLEPIGVLRPEQGARAAQDRLAEFLLTHAAPVNPASCAAAARA</sequence>
<dbReference type="SUPFAM" id="SSF53850">
    <property type="entry name" value="Periplasmic binding protein-like II"/>
    <property type="match status" value="1"/>
</dbReference>
<dbReference type="PANTHER" id="PTHR30419:SF8">
    <property type="entry name" value="NITROGEN ASSIMILATION TRANSCRIPTIONAL ACTIVATOR-RELATED"/>
    <property type="match status" value="1"/>
</dbReference>
<dbReference type="GO" id="GO:0005829">
    <property type="term" value="C:cytosol"/>
    <property type="evidence" value="ECO:0007669"/>
    <property type="project" value="TreeGrafter"/>
</dbReference>
<comment type="similarity">
    <text evidence="1">Belongs to the LysR transcriptional regulatory family.</text>
</comment>
<reference evidence="6 7" key="1">
    <citation type="submission" date="2019-03" db="EMBL/GenBank/DDBJ databases">
        <authorList>
            <person name="Sebastian G."/>
            <person name="Baumann P."/>
            <person name="Ruckert C."/>
            <person name="Kalinowski J."/>
            <person name="Nebel B."/>
            <person name="Takors R."/>
            <person name="Blombach B."/>
        </authorList>
    </citation>
    <scope>NUCLEOTIDE SEQUENCE [LARGE SCALE GENOMIC DNA]</scope>
    <source>
        <strain evidence="6 7">DSM 1084</strain>
    </source>
</reference>
<dbReference type="PROSITE" id="PS50931">
    <property type="entry name" value="HTH_LYSR"/>
    <property type="match status" value="1"/>
</dbReference>
<keyword evidence="2" id="KW-0805">Transcription regulation</keyword>
<dbReference type="Pfam" id="PF03466">
    <property type="entry name" value="LysR_substrate"/>
    <property type="match status" value="1"/>
</dbReference>
<dbReference type="InterPro" id="IPR036390">
    <property type="entry name" value="WH_DNA-bd_sf"/>
</dbReference>
<feature type="domain" description="HTH lysR-type" evidence="5">
    <location>
        <begin position="17"/>
        <end position="73"/>
    </location>
</feature>